<dbReference type="InterPro" id="IPR025669">
    <property type="entry name" value="AAA_dom"/>
</dbReference>
<organism evidence="2 3">
    <name type="scientific">Candidatus Zymogenus saltonus</name>
    <dbReference type="NCBI Taxonomy" id="2844893"/>
    <lineage>
        <taxon>Bacteria</taxon>
        <taxon>Deltaproteobacteria</taxon>
        <taxon>Candidatus Zymogenia</taxon>
        <taxon>Candidatus Zymogeniales</taxon>
        <taxon>Candidatus Zymogenaceae</taxon>
        <taxon>Candidatus Zymogenus</taxon>
    </lineage>
</organism>
<dbReference type="SUPFAM" id="SSF52540">
    <property type="entry name" value="P-loop containing nucleoside triphosphate hydrolases"/>
    <property type="match status" value="1"/>
</dbReference>
<dbReference type="CDD" id="cd02042">
    <property type="entry name" value="ParAB_family"/>
    <property type="match status" value="1"/>
</dbReference>
<sequence length="268" mass="29575">MARVLAVVSQKGGVGKTTTAVNLAASVAALEVRTLLVGIDPQCGVSSSFEHDKKGNKYGLYDLLYHDVSIVEAIFHTEIKFLDVIGSNVKSSSEEDILNQIMKKDKFKLKQMFAEVDKFYDYIILDCPPSLGSISIATMIAADSILIPVQGEYFSKESLGRLLQTAREVARTYNPSLTIEGVLLTMVDFRTNLGKKVAEDIKKAMGEKVFSTIIPRTVRLAEAPMMKKPVILSDINSKGAMAYLALAQEILTKHEEEKRGKKDDVLNR</sequence>
<protein>
    <submittedName>
        <fullName evidence="2">ParA family protein</fullName>
    </submittedName>
</protein>
<evidence type="ECO:0000313" key="3">
    <source>
        <dbReference type="Proteomes" id="UP000809273"/>
    </source>
</evidence>
<name>A0A9D8KHU2_9DELT</name>
<evidence type="ECO:0000313" key="2">
    <source>
        <dbReference type="EMBL" id="MBN1574200.1"/>
    </source>
</evidence>
<dbReference type="Pfam" id="PF13614">
    <property type="entry name" value="AAA_31"/>
    <property type="match status" value="1"/>
</dbReference>
<dbReference type="PANTHER" id="PTHR13696:SF52">
    <property type="entry name" value="PARA FAMILY PROTEIN CT_582"/>
    <property type="match status" value="1"/>
</dbReference>
<dbReference type="Proteomes" id="UP000809273">
    <property type="component" value="Unassembled WGS sequence"/>
</dbReference>
<dbReference type="Gene3D" id="3.40.50.300">
    <property type="entry name" value="P-loop containing nucleotide triphosphate hydrolases"/>
    <property type="match status" value="1"/>
</dbReference>
<dbReference type="AlphaFoldDB" id="A0A9D8KHU2"/>
<dbReference type="InterPro" id="IPR050678">
    <property type="entry name" value="DNA_Partitioning_ATPase"/>
</dbReference>
<evidence type="ECO:0000259" key="1">
    <source>
        <dbReference type="Pfam" id="PF13614"/>
    </source>
</evidence>
<dbReference type="FunFam" id="3.40.50.300:FF:000285">
    <property type="entry name" value="Sporulation initiation inhibitor Soj"/>
    <property type="match status" value="1"/>
</dbReference>
<dbReference type="InterPro" id="IPR027417">
    <property type="entry name" value="P-loop_NTPase"/>
</dbReference>
<feature type="domain" description="AAA" evidence="1">
    <location>
        <begin position="3"/>
        <end position="179"/>
    </location>
</feature>
<proteinExistence type="predicted"/>
<dbReference type="PANTHER" id="PTHR13696">
    <property type="entry name" value="P-LOOP CONTAINING NUCLEOSIDE TRIPHOSPHATE HYDROLASE"/>
    <property type="match status" value="1"/>
</dbReference>
<accession>A0A9D8KHU2</accession>
<reference evidence="2" key="2">
    <citation type="submission" date="2021-01" db="EMBL/GenBank/DDBJ databases">
        <authorList>
            <person name="Hahn C.R."/>
            <person name="Youssef N.H."/>
            <person name="Elshahed M."/>
        </authorList>
    </citation>
    <scope>NUCLEOTIDE SEQUENCE</scope>
    <source>
        <strain evidence="2">Zod_Metabat.24</strain>
    </source>
</reference>
<comment type="caution">
    <text evidence="2">The sequence shown here is derived from an EMBL/GenBank/DDBJ whole genome shotgun (WGS) entry which is preliminary data.</text>
</comment>
<dbReference type="EMBL" id="JAFGIX010000069">
    <property type="protein sequence ID" value="MBN1574200.1"/>
    <property type="molecule type" value="Genomic_DNA"/>
</dbReference>
<gene>
    <name evidence="2" type="ORF">JW984_13465</name>
</gene>
<reference evidence="2" key="1">
    <citation type="journal article" date="2021" name="Environ. Microbiol.">
        <title>Genomic characterization of three novel Desulfobacterota classes expand the metabolic and phylogenetic diversity of the phylum.</title>
        <authorList>
            <person name="Murphy C.L."/>
            <person name="Biggerstaff J."/>
            <person name="Eichhorn A."/>
            <person name="Ewing E."/>
            <person name="Shahan R."/>
            <person name="Soriano D."/>
            <person name="Stewart S."/>
            <person name="VanMol K."/>
            <person name="Walker R."/>
            <person name="Walters P."/>
            <person name="Elshahed M.S."/>
            <person name="Youssef N.H."/>
        </authorList>
    </citation>
    <scope>NUCLEOTIDE SEQUENCE</scope>
    <source>
        <strain evidence="2">Zod_Metabat.24</strain>
    </source>
</reference>